<dbReference type="InterPro" id="IPR052831">
    <property type="entry name" value="Apoptosis_promoter"/>
</dbReference>
<comment type="caution">
    <text evidence="3">The sequence shown here is derived from an EMBL/GenBank/DDBJ whole genome shotgun (WGS) entry which is preliminary data.</text>
</comment>
<organism evidence="3 4">
    <name type="scientific">Clitoria ternatea</name>
    <name type="common">Butterfly pea</name>
    <dbReference type="NCBI Taxonomy" id="43366"/>
    <lineage>
        <taxon>Eukaryota</taxon>
        <taxon>Viridiplantae</taxon>
        <taxon>Streptophyta</taxon>
        <taxon>Embryophyta</taxon>
        <taxon>Tracheophyta</taxon>
        <taxon>Spermatophyta</taxon>
        <taxon>Magnoliopsida</taxon>
        <taxon>eudicotyledons</taxon>
        <taxon>Gunneridae</taxon>
        <taxon>Pentapetalae</taxon>
        <taxon>rosids</taxon>
        <taxon>fabids</taxon>
        <taxon>Fabales</taxon>
        <taxon>Fabaceae</taxon>
        <taxon>Papilionoideae</taxon>
        <taxon>50 kb inversion clade</taxon>
        <taxon>NPAAA clade</taxon>
        <taxon>indigoferoid/millettioid clade</taxon>
        <taxon>Phaseoleae</taxon>
        <taxon>Clitoria</taxon>
    </lineage>
</organism>
<keyword evidence="4" id="KW-1185">Reference proteome</keyword>
<proteinExistence type="predicted"/>
<dbReference type="Proteomes" id="UP001359559">
    <property type="component" value="Unassembled WGS sequence"/>
</dbReference>
<feature type="transmembrane region" description="Helical" evidence="2">
    <location>
        <begin position="16"/>
        <end position="38"/>
    </location>
</feature>
<name>A0AAN9J7C7_CLITE</name>
<dbReference type="AlphaFoldDB" id="A0AAN9J7C7"/>
<dbReference type="PANTHER" id="PTHR48190">
    <property type="entry name" value="PROGRAMMED CELL DEATH PROTEIN 7"/>
    <property type="match status" value="1"/>
</dbReference>
<evidence type="ECO:0000313" key="4">
    <source>
        <dbReference type="Proteomes" id="UP001359559"/>
    </source>
</evidence>
<dbReference type="PANTHER" id="PTHR48190:SF2">
    <property type="entry name" value="PROGRAMMED CELL DEATH PROTEIN 7"/>
    <property type="match status" value="1"/>
</dbReference>
<dbReference type="GO" id="GO:0005689">
    <property type="term" value="C:U12-type spliceosomal complex"/>
    <property type="evidence" value="ECO:0007669"/>
    <property type="project" value="TreeGrafter"/>
</dbReference>
<feature type="region of interest" description="Disordered" evidence="1">
    <location>
        <begin position="123"/>
        <end position="148"/>
    </location>
</feature>
<evidence type="ECO:0000256" key="1">
    <source>
        <dbReference type="SAM" id="MobiDB-lite"/>
    </source>
</evidence>
<dbReference type="EMBL" id="JAYKXN010000004">
    <property type="protein sequence ID" value="KAK7293543.1"/>
    <property type="molecule type" value="Genomic_DNA"/>
</dbReference>
<feature type="compositionally biased region" description="Basic and acidic residues" evidence="1">
    <location>
        <begin position="137"/>
        <end position="148"/>
    </location>
</feature>
<evidence type="ECO:0000256" key="2">
    <source>
        <dbReference type="SAM" id="Phobius"/>
    </source>
</evidence>
<keyword evidence="2" id="KW-0812">Transmembrane</keyword>
<evidence type="ECO:0000313" key="3">
    <source>
        <dbReference type="EMBL" id="KAK7293543.1"/>
    </source>
</evidence>
<accession>A0AAN9J7C7</accession>
<sequence>MFDFSNFLIFLGLSNVPLFCDFCINVIFIPLCYGLVMVSSKLHLSLLKSPIPFSGHKIALRKEESYAWVSSLPVGHFFLEEDDMFLERVQAAMEEEERKALTVVETDTTKHVIATVEESRKAIQNQEKLSKGSNGDSEVKESEEKNSP</sequence>
<keyword evidence="2" id="KW-1133">Transmembrane helix</keyword>
<reference evidence="3 4" key="1">
    <citation type="submission" date="2024-01" db="EMBL/GenBank/DDBJ databases">
        <title>The genomes of 5 underutilized Papilionoideae crops provide insights into root nodulation and disease resistance.</title>
        <authorList>
            <person name="Yuan L."/>
        </authorList>
    </citation>
    <scope>NUCLEOTIDE SEQUENCE [LARGE SCALE GENOMIC DNA]</scope>
    <source>
        <strain evidence="3">LY-2023</strain>
        <tissue evidence="3">Leaf</tissue>
    </source>
</reference>
<keyword evidence="2" id="KW-0472">Membrane</keyword>
<gene>
    <name evidence="3" type="ORF">RJT34_16411</name>
</gene>
<protein>
    <submittedName>
        <fullName evidence="3">Uncharacterized protein</fullName>
    </submittedName>
</protein>
<feature type="compositionally biased region" description="Polar residues" evidence="1">
    <location>
        <begin position="123"/>
        <end position="136"/>
    </location>
</feature>